<comment type="caution">
    <text evidence="1">The sequence shown here is derived from an EMBL/GenBank/DDBJ whole genome shotgun (WGS) entry which is preliminary data.</text>
</comment>
<reference evidence="1 2" key="1">
    <citation type="submission" date="2018-04" db="EMBL/GenBank/DDBJ databases">
        <authorList>
            <person name="Zhang X."/>
            <person name="Yuan J."/>
            <person name="Li F."/>
            <person name="Xiang J."/>
        </authorList>
    </citation>
    <scope>NUCLEOTIDE SEQUENCE [LARGE SCALE GENOMIC DNA]</scope>
    <source>
        <tissue evidence="1">Muscle</tissue>
    </source>
</reference>
<dbReference type="EMBL" id="QCYY01001692">
    <property type="protein sequence ID" value="ROT76115.1"/>
    <property type="molecule type" value="Genomic_DNA"/>
</dbReference>
<dbReference type="Gene3D" id="1.10.287.440">
    <property type="match status" value="1"/>
</dbReference>
<dbReference type="PANTHER" id="PTHR11692:SF0">
    <property type="entry name" value="BIFUNCTIONAL PURINE BIOSYNTHESIS PROTEIN ATIC"/>
    <property type="match status" value="1"/>
</dbReference>
<dbReference type="GO" id="GO:0004643">
    <property type="term" value="F:phosphoribosylaminoimidazolecarboxamide formyltransferase activity"/>
    <property type="evidence" value="ECO:0007669"/>
    <property type="project" value="InterPro"/>
</dbReference>
<gene>
    <name evidence="1" type="ORF">C7M84_005296</name>
</gene>
<dbReference type="InterPro" id="IPR024051">
    <property type="entry name" value="AICAR_Tfase_dup_dom_sf"/>
</dbReference>
<dbReference type="SMART" id="SM00798">
    <property type="entry name" value="AICARFT_IMPCHas"/>
    <property type="match status" value="1"/>
</dbReference>
<proteinExistence type="predicted"/>
<dbReference type="InterPro" id="IPR016193">
    <property type="entry name" value="Cytidine_deaminase-like"/>
</dbReference>
<dbReference type="GO" id="GO:0006189">
    <property type="term" value="P:'de novo' IMP biosynthetic process"/>
    <property type="evidence" value="ECO:0007669"/>
    <property type="project" value="TreeGrafter"/>
</dbReference>
<evidence type="ECO:0000313" key="1">
    <source>
        <dbReference type="EMBL" id="ROT76115.1"/>
    </source>
</evidence>
<dbReference type="STRING" id="6689.A0A423TI33"/>
<dbReference type="Gene3D" id="3.40.140.20">
    <property type="match status" value="1"/>
</dbReference>
<dbReference type="GO" id="GO:0003937">
    <property type="term" value="F:IMP cyclohydrolase activity"/>
    <property type="evidence" value="ECO:0007669"/>
    <property type="project" value="InterPro"/>
</dbReference>
<dbReference type="InterPro" id="IPR002695">
    <property type="entry name" value="PurH-like"/>
</dbReference>
<sequence length="226" mass="25305">MDPTYEGELMERRTLFGLTLEQRRNDAAITPELLKNVVTKRKDMSQDSIRDLIVASIAVKYTQSNSVCYAKSGQVIGIGAGQQSRIHCTRLAGDKANNWWMRHHPRVLSMKFKEGVKRAEKSNAIDNFVGGTVGKDMPESQFASVLEEVPATLTQEERDAWTQKLKGVALSSDAFFPFRDNVDRAKQSGVEFIVSPAGSNNDNIVIEACDEHSMILVHSNLRLFHH</sequence>
<dbReference type="OrthoDB" id="6017153at2759"/>
<dbReference type="PANTHER" id="PTHR11692">
    <property type="entry name" value="BIFUNCTIONAL PURINE BIOSYNTHESIS PROTEIN PURH"/>
    <property type="match status" value="1"/>
</dbReference>
<protein>
    <submittedName>
        <fullName evidence="1">Putative bifunctional purine biosynthesis protein PURH</fullName>
    </submittedName>
</protein>
<dbReference type="GO" id="GO:0005829">
    <property type="term" value="C:cytosol"/>
    <property type="evidence" value="ECO:0007669"/>
    <property type="project" value="TreeGrafter"/>
</dbReference>
<reference evidence="1 2" key="2">
    <citation type="submission" date="2019-01" db="EMBL/GenBank/DDBJ databases">
        <title>The decoding of complex shrimp genome reveals the adaptation for benthos swimmer, frequently molting mechanism and breeding impact on genome.</title>
        <authorList>
            <person name="Sun Y."/>
            <person name="Gao Y."/>
            <person name="Yu Y."/>
        </authorList>
    </citation>
    <scope>NUCLEOTIDE SEQUENCE [LARGE SCALE GENOMIC DNA]</scope>
    <source>
        <tissue evidence="1">Muscle</tissue>
    </source>
</reference>
<dbReference type="InterPro" id="IPR024050">
    <property type="entry name" value="AICAR_Tfase_insert_dom_sf"/>
</dbReference>
<dbReference type="Proteomes" id="UP000283509">
    <property type="component" value="Unassembled WGS sequence"/>
</dbReference>
<name>A0A423TI33_PENVA</name>
<organism evidence="1 2">
    <name type="scientific">Penaeus vannamei</name>
    <name type="common">Whiteleg shrimp</name>
    <name type="synonym">Litopenaeus vannamei</name>
    <dbReference type="NCBI Taxonomy" id="6689"/>
    <lineage>
        <taxon>Eukaryota</taxon>
        <taxon>Metazoa</taxon>
        <taxon>Ecdysozoa</taxon>
        <taxon>Arthropoda</taxon>
        <taxon>Crustacea</taxon>
        <taxon>Multicrustacea</taxon>
        <taxon>Malacostraca</taxon>
        <taxon>Eumalacostraca</taxon>
        <taxon>Eucarida</taxon>
        <taxon>Decapoda</taxon>
        <taxon>Dendrobranchiata</taxon>
        <taxon>Penaeoidea</taxon>
        <taxon>Penaeidae</taxon>
        <taxon>Penaeus</taxon>
    </lineage>
</organism>
<dbReference type="Pfam" id="PF01808">
    <property type="entry name" value="AICARFT_IMPCHas"/>
    <property type="match status" value="1"/>
</dbReference>
<keyword evidence="2" id="KW-1185">Reference proteome</keyword>
<accession>A0A423TI33</accession>
<dbReference type="AlphaFoldDB" id="A0A423TI33"/>
<dbReference type="SUPFAM" id="SSF53927">
    <property type="entry name" value="Cytidine deaminase-like"/>
    <property type="match status" value="1"/>
</dbReference>
<dbReference type="FunFam" id="1.10.287.440:FF:000001">
    <property type="entry name" value="Bifunctional purine biosynthesis protein PURH"/>
    <property type="match status" value="1"/>
</dbReference>
<evidence type="ECO:0000313" key="2">
    <source>
        <dbReference type="Proteomes" id="UP000283509"/>
    </source>
</evidence>